<evidence type="ECO:0000313" key="3">
    <source>
        <dbReference type="Proteomes" id="UP000013782"/>
    </source>
</evidence>
<evidence type="ECO:0000313" key="2">
    <source>
        <dbReference type="EMBL" id="EOH87866.1"/>
    </source>
</evidence>
<keyword evidence="1" id="KW-0472">Membrane</keyword>
<dbReference type="PANTHER" id="PTHR40044:SF1">
    <property type="entry name" value="INTEGRAL MEMBRANE PROTEIN"/>
    <property type="match status" value="1"/>
</dbReference>
<proteinExistence type="predicted"/>
<keyword evidence="1" id="KW-0812">Transmembrane</keyword>
<feature type="transmembrane region" description="Helical" evidence="1">
    <location>
        <begin position="157"/>
        <end position="177"/>
    </location>
</feature>
<evidence type="ECO:0000256" key="1">
    <source>
        <dbReference type="SAM" id="Phobius"/>
    </source>
</evidence>
<protein>
    <recommendedName>
        <fullName evidence="4">Integral membrane protein</fullName>
    </recommendedName>
</protein>
<feature type="transmembrane region" description="Helical" evidence="1">
    <location>
        <begin position="103"/>
        <end position="136"/>
    </location>
</feature>
<dbReference type="Pfam" id="PF06177">
    <property type="entry name" value="QueT"/>
    <property type="match status" value="1"/>
</dbReference>
<evidence type="ECO:0008006" key="4">
    <source>
        <dbReference type="Google" id="ProtNLM"/>
    </source>
</evidence>
<accession>R2S4N5</accession>
<dbReference type="PANTHER" id="PTHR40044">
    <property type="entry name" value="INTEGRAL MEMBRANE PROTEIN-RELATED"/>
    <property type="match status" value="1"/>
</dbReference>
<feature type="transmembrane region" description="Helical" evidence="1">
    <location>
        <begin position="183"/>
        <end position="204"/>
    </location>
</feature>
<organism evidence="2 3">
    <name type="scientific">Enterococcus pallens ATCC BAA-351</name>
    <dbReference type="NCBI Taxonomy" id="1158607"/>
    <lineage>
        <taxon>Bacteria</taxon>
        <taxon>Bacillati</taxon>
        <taxon>Bacillota</taxon>
        <taxon>Bacilli</taxon>
        <taxon>Lactobacillales</taxon>
        <taxon>Enterococcaceae</taxon>
        <taxon>Enterococcus</taxon>
    </lineage>
</organism>
<dbReference type="OrthoDB" id="1706970at2"/>
<sequence length="214" mass="23945">MKHHYASIFYFSSRKVDLPQEKKYDGSGFTRGSSTIPRKQNLEKEGEIVHLAEKNRINIVITNGILMALYLALTILVSPVASGPIQFRISESLNHLVVFNRKYLWGVLGGVIIYNAIFGMGILDVVFGGGQTLLALGMTALLQNKVKNIKIRLALNVLFFSVSMALIAVMLYLTAALPFWITYAWLAASEAIIMTISAPLMYYLDQRLHFEKTV</sequence>
<dbReference type="InterPro" id="IPR010387">
    <property type="entry name" value="QueT"/>
</dbReference>
<dbReference type="AlphaFoldDB" id="R2S4N5"/>
<dbReference type="HOGENOM" id="CLU_104115_1_0_9"/>
<dbReference type="Proteomes" id="UP000013782">
    <property type="component" value="Unassembled WGS sequence"/>
</dbReference>
<reference evidence="2 3" key="1">
    <citation type="submission" date="2013-02" db="EMBL/GenBank/DDBJ databases">
        <title>The Genome Sequence of Enterococcus pallens BAA-351.</title>
        <authorList>
            <consortium name="The Broad Institute Genome Sequencing Platform"/>
            <consortium name="The Broad Institute Genome Sequencing Center for Infectious Disease"/>
            <person name="Earl A.M."/>
            <person name="Gilmore M.S."/>
            <person name="Lebreton F."/>
            <person name="Walker B."/>
            <person name="Young S.K."/>
            <person name="Zeng Q."/>
            <person name="Gargeya S."/>
            <person name="Fitzgerald M."/>
            <person name="Haas B."/>
            <person name="Abouelleil A."/>
            <person name="Alvarado L."/>
            <person name="Arachchi H.M."/>
            <person name="Berlin A.M."/>
            <person name="Chapman S.B."/>
            <person name="Dewar J."/>
            <person name="Goldberg J."/>
            <person name="Griggs A."/>
            <person name="Gujja S."/>
            <person name="Hansen M."/>
            <person name="Howarth C."/>
            <person name="Imamovic A."/>
            <person name="Larimer J."/>
            <person name="McCowan C."/>
            <person name="Murphy C."/>
            <person name="Neiman D."/>
            <person name="Pearson M."/>
            <person name="Priest M."/>
            <person name="Roberts A."/>
            <person name="Saif S."/>
            <person name="Shea T."/>
            <person name="Sisk P."/>
            <person name="Sykes S."/>
            <person name="Wortman J."/>
            <person name="Nusbaum C."/>
            <person name="Birren B."/>
        </authorList>
    </citation>
    <scope>NUCLEOTIDE SEQUENCE [LARGE SCALE GENOMIC DNA]</scope>
    <source>
        <strain evidence="2 3">ATCC BAA-351</strain>
    </source>
</reference>
<dbReference type="STRING" id="160454.RV10_GL000118"/>
<name>R2S4N5_9ENTE</name>
<dbReference type="EMBL" id="AJAQ01000046">
    <property type="protein sequence ID" value="EOH87866.1"/>
    <property type="molecule type" value="Genomic_DNA"/>
</dbReference>
<gene>
    <name evidence="2" type="ORF">UAU_04721</name>
</gene>
<keyword evidence="3" id="KW-1185">Reference proteome</keyword>
<dbReference type="PATRIC" id="fig|1158607.3.peg.4706"/>
<feature type="transmembrane region" description="Helical" evidence="1">
    <location>
        <begin position="60"/>
        <end position="83"/>
    </location>
</feature>
<comment type="caution">
    <text evidence="2">The sequence shown here is derived from an EMBL/GenBank/DDBJ whole genome shotgun (WGS) entry which is preliminary data.</text>
</comment>
<keyword evidence="1" id="KW-1133">Transmembrane helix</keyword>
<dbReference type="eggNOG" id="COG4708">
    <property type="taxonomic scope" value="Bacteria"/>
</dbReference>